<dbReference type="GO" id="GO:0016567">
    <property type="term" value="P:protein ubiquitination"/>
    <property type="evidence" value="ECO:0007669"/>
    <property type="project" value="TreeGrafter"/>
</dbReference>
<evidence type="ECO:0000256" key="2">
    <source>
        <dbReference type="ARBA" id="ARBA00022833"/>
    </source>
</evidence>
<dbReference type="PANTHER" id="PTHR22996:SF0">
    <property type="entry name" value="RE60872P-RELATED"/>
    <property type="match status" value="1"/>
</dbReference>
<sequence length="152" mass="16451">MSQSVLDSGPRSNISDNSEISSVVLTRSSPSGMNDSSSSQHRPLLHHKGQFLGDCVICLSAQVTIALLPCRHTVICRECLDHQLNETQNYDTSTHTLSIAGDDDGALQSEMVLRHRLLRLLHQTGVVCPICRTSVSGLLELPCTLSDQAATV</sequence>
<evidence type="ECO:0000259" key="5">
    <source>
        <dbReference type="PROSITE" id="PS50089"/>
    </source>
</evidence>
<dbReference type="SUPFAM" id="SSF57850">
    <property type="entry name" value="RING/U-box"/>
    <property type="match status" value="1"/>
</dbReference>
<feature type="domain" description="RING-type" evidence="5">
    <location>
        <begin position="55"/>
        <end position="132"/>
    </location>
</feature>
<name>A0A448XJU5_9PLAT</name>
<dbReference type="GO" id="GO:0008270">
    <property type="term" value="F:zinc ion binding"/>
    <property type="evidence" value="ECO:0007669"/>
    <property type="project" value="UniProtKB-KW"/>
</dbReference>
<dbReference type="Proteomes" id="UP000784294">
    <property type="component" value="Unassembled WGS sequence"/>
</dbReference>
<evidence type="ECO:0000256" key="3">
    <source>
        <dbReference type="PROSITE-ProRule" id="PRU00175"/>
    </source>
</evidence>
<dbReference type="Gene3D" id="3.30.40.10">
    <property type="entry name" value="Zinc/RING finger domain, C3HC4 (zinc finger)"/>
    <property type="match status" value="1"/>
</dbReference>
<evidence type="ECO:0000256" key="1">
    <source>
        <dbReference type="ARBA" id="ARBA00022771"/>
    </source>
</evidence>
<keyword evidence="7" id="KW-1185">Reference proteome</keyword>
<dbReference type="InterPro" id="IPR001841">
    <property type="entry name" value="Znf_RING"/>
</dbReference>
<dbReference type="EMBL" id="CAAALY010257778">
    <property type="protein sequence ID" value="VEL38386.1"/>
    <property type="molecule type" value="Genomic_DNA"/>
</dbReference>
<evidence type="ECO:0000313" key="7">
    <source>
        <dbReference type="Proteomes" id="UP000784294"/>
    </source>
</evidence>
<protein>
    <recommendedName>
        <fullName evidence="5">RING-type domain-containing protein</fullName>
    </recommendedName>
</protein>
<reference evidence="6" key="1">
    <citation type="submission" date="2018-11" db="EMBL/GenBank/DDBJ databases">
        <authorList>
            <consortium name="Pathogen Informatics"/>
        </authorList>
    </citation>
    <scope>NUCLEOTIDE SEQUENCE</scope>
</reference>
<accession>A0A448XJU5</accession>
<comment type="caution">
    <text evidence="6">The sequence shown here is derived from an EMBL/GenBank/DDBJ whole genome shotgun (WGS) entry which is preliminary data.</text>
</comment>
<keyword evidence="2" id="KW-0862">Zinc</keyword>
<dbReference type="AlphaFoldDB" id="A0A448XJU5"/>
<evidence type="ECO:0000313" key="6">
    <source>
        <dbReference type="EMBL" id="VEL38386.1"/>
    </source>
</evidence>
<gene>
    <name evidence="6" type="ORF">PXEA_LOCUS31826</name>
</gene>
<dbReference type="PROSITE" id="PS50089">
    <property type="entry name" value="ZF_RING_2"/>
    <property type="match status" value="1"/>
</dbReference>
<proteinExistence type="predicted"/>
<dbReference type="PANTHER" id="PTHR22996">
    <property type="entry name" value="MAHOGUNIN"/>
    <property type="match status" value="1"/>
</dbReference>
<keyword evidence="1 3" id="KW-0863">Zinc-finger</keyword>
<dbReference type="OrthoDB" id="10251219at2759"/>
<evidence type="ECO:0000256" key="4">
    <source>
        <dbReference type="SAM" id="MobiDB-lite"/>
    </source>
</evidence>
<feature type="region of interest" description="Disordered" evidence="4">
    <location>
        <begin position="1"/>
        <end position="20"/>
    </location>
</feature>
<dbReference type="InterPro" id="IPR013083">
    <property type="entry name" value="Znf_RING/FYVE/PHD"/>
</dbReference>
<organism evidence="6 7">
    <name type="scientific">Protopolystoma xenopodis</name>
    <dbReference type="NCBI Taxonomy" id="117903"/>
    <lineage>
        <taxon>Eukaryota</taxon>
        <taxon>Metazoa</taxon>
        <taxon>Spiralia</taxon>
        <taxon>Lophotrochozoa</taxon>
        <taxon>Platyhelminthes</taxon>
        <taxon>Monogenea</taxon>
        <taxon>Polyopisthocotylea</taxon>
        <taxon>Polystomatidea</taxon>
        <taxon>Polystomatidae</taxon>
        <taxon>Protopolystoma</taxon>
    </lineage>
</organism>
<dbReference type="InterPro" id="IPR045194">
    <property type="entry name" value="MGRN1/RNF157-like"/>
</dbReference>
<dbReference type="SMART" id="SM00184">
    <property type="entry name" value="RING"/>
    <property type="match status" value="1"/>
</dbReference>
<dbReference type="Pfam" id="PF13920">
    <property type="entry name" value="zf-C3HC4_3"/>
    <property type="match status" value="1"/>
</dbReference>
<dbReference type="GO" id="GO:0061630">
    <property type="term" value="F:ubiquitin protein ligase activity"/>
    <property type="evidence" value="ECO:0007669"/>
    <property type="project" value="UniProtKB-EC"/>
</dbReference>
<keyword evidence="1 3" id="KW-0479">Metal-binding</keyword>